<comment type="caution">
    <text evidence="2">The sequence shown here is derived from an EMBL/GenBank/DDBJ whole genome shotgun (WGS) entry which is preliminary data.</text>
</comment>
<feature type="domain" description="AB hydrolase-1" evidence="1">
    <location>
        <begin position="12"/>
        <end position="136"/>
    </location>
</feature>
<evidence type="ECO:0000313" key="3">
    <source>
        <dbReference type="Proteomes" id="UP000824110"/>
    </source>
</evidence>
<dbReference type="GO" id="GO:0016787">
    <property type="term" value="F:hydrolase activity"/>
    <property type="evidence" value="ECO:0007669"/>
    <property type="project" value="UniProtKB-KW"/>
</dbReference>
<dbReference type="Pfam" id="PF00561">
    <property type="entry name" value="Abhydrolase_1"/>
    <property type="match status" value="1"/>
</dbReference>
<sequence>MALISEGEGEDLLFLHGYLSCKESFYYNLSYFKRYYRVTAPDFPGFGASAPLCSAWSVGDYADWLSKFIAAAGLKRPSVIAHSFGTRVVFRYAAEHPGCFSKIVICGGAGIVKPRTRAYRRRVAAYRFIKKFAPAFAERTFGSAEYRSLSPIMRQSYKKIVNEDLLACAAQVTSPVLLVYGKNDTVTPIGEEGKAFNSAISGSVLLEMDGGHFCFSQNYNLFNKEVRAFLAGEAQE</sequence>
<dbReference type="PRINTS" id="PR00111">
    <property type="entry name" value="ABHYDROLASE"/>
</dbReference>
<gene>
    <name evidence="2" type="ORF">IAB69_02600</name>
</gene>
<accession>A0A9D1SIB8</accession>
<proteinExistence type="predicted"/>
<dbReference type="Gene3D" id="3.40.50.1820">
    <property type="entry name" value="alpha/beta hydrolase"/>
    <property type="match status" value="1"/>
</dbReference>
<organism evidence="2 3">
    <name type="scientific">Candidatus Coproplasma excrementigallinarum</name>
    <dbReference type="NCBI Taxonomy" id="2840747"/>
    <lineage>
        <taxon>Bacteria</taxon>
        <taxon>Bacillati</taxon>
        <taxon>Bacillota</taxon>
        <taxon>Clostridia</taxon>
        <taxon>Eubacteriales</taxon>
        <taxon>Candidatus Coproplasma</taxon>
    </lineage>
</organism>
<dbReference type="GO" id="GO:0016020">
    <property type="term" value="C:membrane"/>
    <property type="evidence" value="ECO:0007669"/>
    <property type="project" value="TreeGrafter"/>
</dbReference>
<dbReference type="EMBL" id="DVNE01000024">
    <property type="protein sequence ID" value="HIU61519.1"/>
    <property type="molecule type" value="Genomic_DNA"/>
</dbReference>
<reference evidence="2" key="2">
    <citation type="journal article" date="2021" name="PeerJ">
        <title>Extensive microbial diversity within the chicken gut microbiome revealed by metagenomics and culture.</title>
        <authorList>
            <person name="Gilroy R."/>
            <person name="Ravi A."/>
            <person name="Getino M."/>
            <person name="Pursley I."/>
            <person name="Horton D.L."/>
            <person name="Alikhan N.F."/>
            <person name="Baker D."/>
            <person name="Gharbi K."/>
            <person name="Hall N."/>
            <person name="Watson M."/>
            <person name="Adriaenssens E.M."/>
            <person name="Foster-Nyarko E."/>
            <person name="Jarju S."/>
            <person name="Secka A."/>
            <person name="Antonio M."/>
            <person name="Oren A."/>
            <person name="Chaudhuri R.R."/>
            <person name="La Ragione R."/>
            <person name="Hildebrand F."/>
            <person name="Pallen M.J."/>
        </authorList>
    </citation>
    <scope>NUCLEOTIDE SEQUENCE</scope>
    <source>
        <strain evidence="2">CHK195-12923</strain>
    </source>
</reference>
<dbReference type="SUPFAM" id="SSF53474">
    <property type="entry name" value="alpha/beta-Hydrolases"/>
    <property type="match status" value="1"/>
</dbReference>
<protein>
    <submittedName>
        <fullName evidence="2">Alpha/beta hydrolase</fullName>
    </submittedName>
</protein>
<evidence type="ECO:0000313" key="2">
    <source>
        <dbReference type="EMBL" id="HIU61519.1"/>
    </source>
</evidence>
<dbReference type="Proteomes" id="UP000824110">
    <property type="component" value="Unassembled WGS sequence"/>
</dbReference>
<reference evidence="2" key="1">
    <citation type="submission" date="2020-10" db="EMBL/GenBank/DDBJ databases">
        <authorList>
            <person name="Gilroy R."/>
        </authorList>
    </citation>
    <scope>NUCLEOTIDE SEQUENCE</scope>
    <source>
        <strain evidence="2">CHK195-12923</strain>
    </source>
</reference>
<dbReference type="AlphaFoldDB" id="A0A9D1SIB8"/>
<name>A0A9D1SIB8_9FIRM</name>
<dbReference type="InterPro" id="IPR000073">
    <property type="entry name" value="AB_hydrolase_1"/>
</dbReference>
<evidence type="ECO:0000259" key="1">
    <source>
        <dbReference type="Pfam" id="PF00561"/>
    </source>
</evidence>
<dbReference type="InterPro" id="IPR050266">
    <property type="entry name" value="AB_hydrolase_sf"/>
</dbReference>
<dbReference type="PANTHER" id="PTHR43798:SF33">
    <property type="entry name" value="HYDROLASE, PUTATIVE (AFU_ORTHOLOGUE AFUA_2G14860)-RELATED"/>
    <property type="match status" value="1"/>
</dbReference>
<dbReference type="PANTHER" id="PTHR43798">
    <property type="entry name" value="MONOACYLGLYCEROL LIPASE"/>
    <property type="match status" value="1"/>
</dbReference>
<dbReference type="InterPro" id="IPR029058">
    <property type="entry name" value="AB_hydrolase_fold"/>
</dbReference>
<keyword evidence="2" id="KW-0378">Hydrolase</keyword>